<dbReference type="InterPro" id="IPR036388">
    <property type="entry name" value="WH-like_DNA-bd_sf"/>
</dbReference>
<dbReference type="InterPro" id="IPR036390">
    <property type="entry name" value="WH_DNA-bd_sf"/>
</dbReference>
<keyword evidence="4" id="KW-1185">Reference proteome</keyword>
<dbReference type="InterPro" id="IPR039422">
    <property type="entry name" value="MarR/SlyA-like"/>
</dbReference>
<dbReference type="Gene3D" id="1.10.10.10">
    <property type="entry name" value="Winged helix-like DNA-binding domain superfamily/Winged helix DNA-binding domain"/>
    <property type="match status" value="1"/>
</dbReference>
<evidence type="ECO:0000259" key="2">
    <source>
        <dbReference type="PROSITE" id="PS50995"/>
    </source>
</evidence>
<protein>
    <submittedName>
        <fullName evidence="3">Winged helix-turn-helix transcriptional regulator</fullName>
    </submittedName>
</protein>
<name>A0ABX7GWJ9_9GAMM</name>
<dbReference type="Pfam" id="PF01047">
    <property type="entry name" value="MarR"/>
    <property type="match status" value="1"/>
</dbReference>
<feature type="region of interest" description="Disordered" evidence="1">
    <location>
        <begin position="1"/>
        <end position="26"/>
    </location>
</feature>
<dbReference type="Proteomes" id="UP000663181">
    <property type="component" value="Chromosome"/>
</dbReference>
<dbReference type="PROSITE" id="PS50995">
    <property type="entry name" value="HTH_MARR_2"/>
    <property type="match status" value="1"/>
</dbReference>
<evidence type="ECO:0000313" key="4">
    <source>
        <dbReference type="Proteomes" id="UP000663181"/>
    </source>
</evidence>
<feature type="compositionally biased region" description="Polar residues" evidence="1">
    <location>
        <begin position="1"/>
        <end position="19"/>
    </location>
</feature>
<dbReference type="InterPro" id="IPR000835">
    <property type="entry name" value="HTH_MarR-typ"/>
</dbReference>
<organism evidence="3 4">
    <name type="scientific">Dyella caseinilytica</name>
    <dbReference type="NCBI Taxonomy" id="1849581"/>
    <lineage>
        <taxon>Bacteria</taxon>
        <taxon>Pseudomonadati</taxon>
        <taxon>Pseudomonadota</taxon>
        <taxon>Gammaproteobacteria</taxon>
        <taxon>Lysobacterales</taxon>
        <taxon>Rhodanobacteraceae</taxon>
        <taxon>Dyella</taxon>
    </lineage>
</organism>
<reference evidence="3 4" key="1">
    <citation type="submission" date="2020-10" db="EMBL/GenBank/DDBJ databases">
        <title>Phylogeny of dyella-like bacteria.</title>
        <authorList>
            <person name="Fu J."/>
        </authorList>
    </citation>
    <scope>NUCLEOTIDE SEQUENCE [LARGE SCALE GENOMIC DNA]</scope>
    <source>
        <strain evidence="3 4">DHOB09</strain>
    </source>
</reference>
<accession>A0ABX7GWJ9</accession>
<evidence type="ECO:0000256" key="1">
    <source>
        <dbReference type="SAM" id="MobiDB-lite"/>
    </source>
</evidence>
<sequence>MRQHLSHPSSKQQPHSTRTPRAGTRPALQAAKTTIRNVAEVSRSLKNAAAAIERLVHLAAGTTDLTIAHYLILVHLSQTTTCKQVDLKYDTGIAPAYMTRLLDELTERGLVRRHRSSSDRRQVLLALTTMGRDLATRFLTSLGEFFDQARLDAINSIGSSCEQFIATTVNDASLS</sequence>
<dbReference type="SMART" id="SM00347">
    <property type="entry name" value="HTH_MARR"/>
    <property type="match status" value="1"/>
</dbReference>
<evidence type="ECO:0000313" key="3">
    <source>
        <dbReference type="EMBL" id="QRN54836.1"/>
    </source>
</evidence>
<dbReference type="RefSeq" id="WP_188798202.1">
    <property type="nucleotide sequence ID" value="NZ_BMIZ01000001.1"/>
</dbReference>
<proteinExistence type="predicted"/>
<dbReference type="PANTHER" id="PTHR33164:SF43">
    <property type="entry name" value="HTH-TYPE TRANSCRIPTIONAL REPRESSOR YETL"/>
    <property type="match status" value="1"/>
</dbReference>
<gene>
    <name evidence="3" type="ORF">ISN74_05635</name>
</gene>
<dbReference type="PRINTS" id="PR00598">
    <property type="entry name" value="HTHMARR"/>
</dbReference>
<dbReference type="EMBL" id="CP064030">
    <property type="protein sequence ID" value="QRN54836.1"/>
    <property type="molecule type" value="Genomic_DNA"/>
</dbReference>
<dbReference type="PANTHER" id="PTHR33164">
    <property type="entry name" value="TRANSCRIPTIONAL REGULATOR, MARR FAMILY"/>
    <property type="match status" value="1"/>
</dbReference>
<dbReference type="SUPFAM" id="SSF46785">
    <property type="entry name" value="Winged helix' DNA-binding domain"/>
    <property type="match status" value="1"/>
</dbReference>
<feature type="domain" description="HTH marR-type" evidence="2">
    <location>
        <begin position="38"/>
        <end position="175"/>
    </location>
</feature>